<name>A0A4S8RR63_9FLAO</name>
<dbReference type="EMBL" id="SNTZ01000002">
    <property type="protein sequence ID" value="THV60251.1"/>
    <property type="molecule type" value="Genomic_DNA"/>
</dbReference>
<organism evidence="1 2">
    <name type="scientific">Flagellimonas alvinocaridis</name>
    <dbReference type="NCBI Taxonomy" id="2530200"/>
    <lineage>
        <taxon>Bacteria</taxon>
        <taxon>Pseudomonadati</taxon>
        <taxon>Bacteroidota</taxon>
        <taxon>Flavobacteriia</taxon>
        <taxon>Flavobacteriales</taxon>
        <taxon>Flavobacteriaceae</taxon>
        <taxon>Flagellimonas</taxon>
    </lineage>
</organism>
<accession>A0A4S8RR63</accession>
<gene>
    <name evidence="1" type="ORF">EZV76_06745</name>
</gene>
<dbReference type="NCBIfam" id="TIGR04131">
    <property type="entry name" value="Bac_Flav_CTERM"/>
    <property type="match status" value="1"/>
</dbReference>
<dbReference type="RefSeq" id="WP_136565833.1">
    <property type="nucleotide sequence ID" value="NZ_SNTZ01000002.1"/>
</dbReference>
<dbReference type="Proteomes" id="UP000310406">
    <property type="component" value="Unassembled WGS sequence"/>
</dbReference>
<dbReference type="OrthoDB" id="9813840at2"/>
<protein>
    <submittedName>
        <fullName evidence="1">T9SS type B sorting domain-containing protein</fullName>
    </submittedName>
</protein>
<keyword evidence="2" id="KW-1185">Reference proteome</keyword>
<dbReference type="Pfam" id="PF13585">
    <property type="entry name" value="CHU_C"/>
    <property type="match status" value="1"/>
</dbReference>
<dbReference type="AlphaFoldDB" id="A0A4S8RR63"/>
<reference evidence="1 2" key="1">
    <citation type="submission" date="2019-03" db="EMBL/GenBank/DDBJ databases">
        <title>Muricauda SCR12 sp.nov, a marine bacterium isolated from Pacific Ocean:the Okinawa trough.</title>
        <authorList>
            <person name="Liu L."/>
        </authorList>
    </citation>
    <scope>NUCLEOTIDE SEQUENCE [LARGE SCALE GENOMIC DNA]</scope>
    <source>
        <strain evidence="1 2">SCR12</strain>
    </source>
</reference>
<sequence length="582" mass="63491">MSIGIGKTIGITFFLLFMVLNTHGQQCPDLVNPVNGATNVAVNTTISWESVPGVPAYLISLGTSPGGTELLNAQNVGNSPNYTPPKGLPENTTIYVTITLFFFDQPDIICTTQSFTTETLTQPPACTQTTNPVDMATDVNPASNIRWQYTYGATGYYVSLGTTPGGVDILNTFDAGNNLSYDPPGELPSETTIYVTIVPYNSIGAATNCPSQSFTTSEVSPLPSCTSMVYPPNGEINVPLTPLLEWFEVPDATGYRVTIGSTPNGADILDNATFFTNSTPVLNFVPNQTFFIRVIPFNDAGSAQSCIQESFSTLLGCGPYLDLASGEFVTLNPEIDFPDSVSFCENEAPLIISSDDVADGFRWYQIDQFGAESLISQTNEVALTENGSYRYEAYNLVTQSGDIIECPTTKVFNVVSSESPTIERLQASNAGTSLEIRVEASGSGDYEYAVDNRDGPYVDDNIFRGLEPGSHTFYVRDKNGCGIAEKRFTQDLTLEGFPKFFTPNGDNINDFWQFIQPPNGDVVVLQSIYIFNRYGALLKEISQNSLGWDGNFNGRPLPAGEYWFRAVDDSNREIKGHFTLKR</sequence>
<dbReference type="InterPro" id="IPR026341">
    <property type="entry name" value="T9SS_type_B"/>
</dbReference>
<evidence type="ECO:0000313" key="2">
    <source>
        <dbReference type="Proteomes" id="UP000310406"/>
    </source>
</evidence>
<comment type="caution">
    <text evidence="1">The sequence shown here is derived from an EMBL/GenBank/DDBJ whole genome shotgun (WGS) entry which is preliminary data.</text>
</comment>
<proteinExistence type="predicted"/>
<evidence type="ECO:0000313" key="1">
    <source>
        <dbReference type="EMBL" id="THV60251.1"/>
    </source>
</evidence>